<dbReference type="Pfam" id="PF00153">
    <property type="entry name" value="Mito_carr"/>
    <property type="match status" value="1"/>
</dbReference>
<evidence type="ECO:0000313" key="12">
    <source>
        <dbReference type="EMBL" id="KAG4422323.1"/>
    </source>
</evidence>
<organism evidence="12 13">
    <name type="scientific">Cadophora malorum</name>
    <dbReference type="NCBI Taxonomy" id="108018"/>
    <lineage>
        <taxon>Eukaryota</taxon>
        <taxon>Fungi</taxon>
        <taxon>Dikarya</taxon>
        <taxon>Ascomycota</taxon>
        <taxon>Pezizomycotina</taxon>
        <taxon>Leotiomycetes</taxon>
        <taxon>Helotiales</taxon>
        <taxon>Ploettnerulaceae</taxon>
        <taxon>Cadophora</taxon>
    </lineage>
</organism>
<dbReference type="Gene3D" id="1.50.40.10">
    <property type="entry name" value="Mitochondrial carrier domain"/>
    <property type="match status" value="1"/>
</dbReference>
<evidence type="ECO:0000256" key="2">
    <source>
        <dbReference type="ARBA" id="ARBA00006375"/>
    </source>
</evidence>
<feature type="repeat" description="Solcar" evidence="10">
    <location>
        <begin position="1"/>
        <end position="72"/>
    </location>
</feature>
<evidence type="ECO:0000256" key="11">
    <source>
        <dbReference type="RuleBase" id="RU000488"/>
    </source>
</evidence>
<gene>
    <name evidence="12" type="ORF">IFR04_004589</name>
</gene>
<dbReference type="PANTHER" id="PTHR45788:SF4">
    <property type="entry name" value="TRICARBOXYLATE TRANSPORT PROTEIN, MITOCHONDRIAL"/>
    <property type="match status" value="1"/>
</dbReference>
<reference evidence="12" key="1">
    <citation type="submission" date="2021-02" db="EMBL/GenBank/DDBJ databases">
        <title>Genome sequence Cadophora malorum strain M34.</title>
        <authorList>
            <person name="Stefanovic E."/>
            <person name="Vu D."/>
            <person name="Scully C."/>
            <person name="Dijksterhuis J."/>
            <person name="Roader J."/>
            <person name="Houbraken J."/>
        </authorList>
    </citation>
    <scope>NUCLEOTIDE SEQUENCE</scope>
    <source>
        <strain evidence="12">M34</strain>
    </source>
</reference>
<dbReference type="SUPFAM" id="SSF103506">
    <property type="entry name" value="Mitochondrial carrier"/>
    <property type="match status" value="1"/>
</dbReference>
<feature type="non-terminal residue" evidence="12">
    <location>
        <position position="87"/>
    </location>
</feature>
<evidence type="ECO:0000256" key="9">
    <source>
        <dbReference type="ARBA" id="ARBA00023136"/>
    </source>
</evidence>
<evidence type="ECO:0000256" key="5">
    <source>
        <dbReference type="ARBA" id="ARBA00022737"/>
    </source>
</evidence>
<dbReference type="PANTHER" id="PTHR45788">
    <property type="entry name" value="SUCCINATE/FUMARATE MITOCHONDRIAL TRANSPORTER-RELATED"/>
    <property type="match status" value="1"/>
</dbReference>
<accession>A0A8H7WCI2</accession>
<keyword evidence="7" id="KW-1133">Transmembrane helix</keyword>
<comment type="caution">
    <text evidence="12">The sequence shown here is derived from an EMBL/GenBank/DDBJ whole genome shotgun (WGS) entry which is preliminary data.</text>
</comment>
<evidence type="ECO:0000256" key="10">
    <source>
        <dbReference type="PROSITE-ProRule" id="PRU00282"/>
    </source>
</evidence>
<dbReference type="InterPro" id="IPR023395">
    <property type="entry name" value="MCP_dom_sf"/>
</dbReference>
<dbReference type="PROSITE" id="PS50920">
    <property type="entry name" value="SOLCAR"/>
    <property type="match status" value="1"/>
</dbReference>
<keyword evidence="8" id="KW-0496">Mitochondrion</keyword>
<proteinExistence type="inferred from homology"/>
<evidence type="ECO:0000256" key="1">
    <source>
        <dbReference type="ARBA" id="ARBA00004225"/>
    </source>
</evidence>
<keyword evidence="4 10" id="KW-0812">Transmembrane</keyword>
<evidence type="ECO:0000256" key="8">
    <source>
        <dbReference type="ARBA" id="ARBA00023128"/>
    </source>
</evidence>
<keyword evidence="5" id="KW-0677">Repeat</keyword>
<evidence type="ECO:0000256" key="3">
    <source>
        <dbReference type="ARBA" id="ARBA00022448"/>
    </source>
</evidence>
<dbReference type="EMBL" id="JAFJYH010000051">
    <property type="protein sequence ID" value="KAG4422323.1"/>
    <property type="molecule type" value="Genomic_DNA"/>
</dbReference>
<protein>
    <submittedName>
        <fullName evidence="12">Uncharacterized protein</fullName>
    </submittedName>
</protein>
<sequence length="87" mass="9659">GVVTVYASMPFDNMKTRMQSVGGGYSGMLDCAAKTLKRDGIWAFWRGTGPRLVRLTLSSGIAFTVYDQVIQTAKLFQQHPVKELQTM</sequence>
<comment type="similarity">
    <text evidence="2 11">Belongs to the mitochondrial carrier (TC 2.A.29) family.</text>
</comment>
<evidence type="ECO:0000256" key="6">
    <source>
        <dbReference type="ARBA" id="ARBA00022792"/>
    </source>
</evidence>
<dbReference type="GO" id="GO:0071913">
    <property type="term" value="F:citrate secondary active transmembrane transporter activity"/>
    <property type="evidence" value="ECO:0007669"/>
    <property type="project" value="TreeGrafter"/>
</dbReference>
<evidence type="ECO:0000313" key="13">
    <source>
        <dbReference type="Proteomes" id="UP000664132"/>
    </source>
</evidence>
<evidence type="ECO:0000256" key="7">
    <source>
        <dbReference type="ARBA" id="ARBA00022989"/>
    </source>
</evidence>
<dbReference type="InterPro" id="IPR049563">
    <property type="entry name" value="TXTP-like"/>
</dbReference>
<dbReference type="AlphaFoldDB" id="A0A8H7WCI2"/>
<dbReference type="Proteomes" id="UP000664132">
    <property type="component" value="Unassembled WGS sequence"/>
</dbReference>
<comment type="subcellular location">
    <subcellularLocation>
        <location evidence="1">Mitochondrion membrane</location>
        <topology evidence="1">Multi-pass membrane protein</topology>
    </subcellularLocation>
</comment>
<keyword evidence="3 11" id="KW-0813">Transport</keyword>
<keyword evidence="13" id="KW-1185">Reference proteome</keyword>
<keyword evidence="6" id="KW-0999">Mitochondrion inner membrane</keyword>
<dbReference type="InterPro" id="IPR018108">
    <property type="entry name" value="MCP_transmembrane"/>
</dbReference>
<keyword evidence="9 10" id="KW-0472">Membrane</keyword>
<dbReference type="GO" id="GO:0006843">
    <property type="term" value="P:mitochondrial citrate transmembrane transport"/>
    <property type="evidence" value="ECO:0007669"/>
    <property type="project" value="TreeGrafter"/>
</dbReference>
<name>A0A8H7WCI2_9HELO</name>
<dbReference type="GO" id="GO:0031966">
    <property type="term" value="C:mitochondrial membrane"/>
    <property type="evidence" value="ECO:0007669"/>
    <property type="project" value="UniProtKB-SubCell"/>
</dbReference>
<dbReference type="OrthoDB" id="44467at2759"/>
<evidence type="ECO:0000256" key="4">
    <source>
        <dbReference type="ARBA" id="ARBA00022692"/>
    </source>
</evidence>